<dbReference type="EMBL" id="FPAG01000005">
    <property type="protein sequence ID" value="SFS87769.1"/>
    <property type="molecule type" value="Genomic_DNA"/>
</dbReference>
<dbReference type="GO" id="GO:0009279">
    <property type="term" value="C:cell outer membrane"/>
    <property type="evidence" value="ECO:0007669"/>
    <property type="project" value="UniProtKB-SubCell"/>
</dbReference>
<keyword evidence="4" id="KW-0472">Membrane</keyword>
<name>A0A1I6TEY1_9FLAO</name>
<evidence type="ECO:0000313" key="9">
    <source>
        <dbReference type="Proteomes" id="UP000183209"/>
    </source>
</evidence>
<evidence type="ECO:0000313" key="8">
    <source>
        <dbReference type="EMBL" id="SFS87769.1"/>
    </source>
</evidence>
<comment type="subcellular location">
    <subcellularLocation>
        <location evidence="1">Cell outer membrane</location>
    </subcellularLocation>
</comment>
<dbReference type="Pfam" id="PF07980">
    <property type="entry name" value="SusD_RagB"/>
    <property type="match status" value="1"/>
</dbReference>
<reference evidence="8 9" key="1">
    <citation type="submission" date="2016-10" db="EMBL/GenBank/DDBJ databases">
        <authorList>
            <person name="de Groot N.N."/>
        </authorList>
    </citation>
    <scope>NUCLEOTIDE SEQUENCE [LARGE SCALE GENOMIC DNA]</scope>
    <source>
        <strain evidence="8 9">CGMCC 1.6114</strain>
    </source>
</reference>
<proteinExistence type="inferred from homology"/>
<evidence type="ECO:0000256" key="3">
    <source>
        <dbReference type="ARBA" id="ARBA00022729"/>
    </source>
</evidence>
<keyword evidence="3" id="KW-0732">Signal</keyword>
<evidence type="ECO:0000256" key="5">
    <source>
        <dbReference type="ARBA" id="ARBA00023237"/>
    </source>
</evidence>
<dbReference type="RefSeq" id="WP_254785796.1">
    <property type="nucleotide sequence ID" value="NZ_FPAG01000005.1"/>
</dbReference>
<feature type="domain" description="RagB/SusD" evidence="6">
    <location>
        <begin position="289"/>
        <end position="590"/>
    </location>
</feature>
<evidence type="ECO:0000259" key="7">
    <source>
        <dbReference type="Pfam" id="PF14322"/>
    </source>
</evidence>
<dbReference type="AlphaFoldDB" id="A0A1I6TEY1"/>
<evidence type="ECO:0000256" key="2">
    <source>
        <dbReference type="ARBA" id="ARBA00006275"/>
    </source>
</evidence>
<dbReference type="Pfam" id="PF14322">
    <property type="entry name" value="SusD-like_3"/>
    <property type="match status" value="1"/>
</dbReference>
<dbReference type="SUPFAM" id="SSF48452">
    <property type="entry name" value="TPR-like"/>
    <property type="match status" value="1"/>
</dbReference>
<accession>A0A1I6TEY1</accession>
<dbReference type="Gene3D" id="1.25.40.390">
    <property type="match status" value="1"/>
</dbReference>
<evidence type="ECO:0000259" key="6">
    <source>
        <dbReference type="Pfam" id="PF07980"/>
    </source>
</evidence>
<evidence type="ECO:0000256" key="4">
    <source>
        <dbReference type="ARBA" id="ARBA00023136"/>
    </source>
</evidence>
<dbReference type="InterPro" id="IPR012944">
    <property type="entry name" value="SusD_RagB_dom"/>
</dbReference>
<keyword evidence="5" id="KW-0998">Cell outer membrane</keyword>
<dbReference type="InterPro" id="IPR033985">
    <property type="entry name" value="SusD-like_N"/>
</dbReference>
<evidence type="ECO:0000256" key="1">
    <source>
        <dbReference type="ARBA" id="ARBA00004442"/>
    </source>
</evidence>
<dbReference type="Proteomes" id="UP000183209">
    <property type="component" value="Unassembled WGS sequence"/>
</dbReference>
<feature type="domain" description="SusD-like N-terminal" evidence="7">
    <location>
        <begin position="104"/>
        <end position="216"/>
    </location>
</feature>
<organism evidence="8 9">
    <name type="scientific">Zhouia amylolytica</name>
    <dbReference type="NCBI Taxonomy" id="376730"/>
    <lineage>
        <taxon>Bacteria</taxon>
        <taxon>Pseudomonadati</taxon>
        <taxon>Bacteroidota</taxon>
        <taxon>Flavobacteriia</taxon>
        <taxon>Flavobacteriales</taxon>
        <taxon>Flavobacteriaceae</taxon>
        <taxon>Zhouia</taxon>
    </lineage>
</organism>
<protein>
    <submittedName>
        <fullName evidence="8">Starch-binding associating with outer membrane</fullName>
    </submittedName>
</protein>
<gene>
    <name evidence="8" type="ORF">SAMN04487906_2012</name>
</gene>
<sequence length="591" mass="68291">MKYKTDNMNYMKINNCWSILMVFFGLISIGCSDEYLNKEPLSDVTAENFFLKASDLELYTNGFYRMFPESSIYSGDAKADNIITTTLSDEMRGTRLIPTTGGGWNWEYLRDINFFLENYQKCDDENAKKHYGGIARFFRAYFYFDKIKRFGDVPWYDYTIDPSDVESLQKPRDNRQFVMDRILEDLDYAIENLNEEVQAYRITKYSALALKSRISLYEGTFEKYRGITGYEKYLQSCIDASEELMNNAPYGVYTTGNHSSDYMDLFNSLETETSEVILSRQFTQSLAIDHNVNYYTTTSSYGRPGMPKDMVNSYLMKDGSRFTDKANFNQLSFIEEVSDRDPRLSQTIRTPGYRRKGESLNIAPNLGATMTGYQLTKFVTEPMYDTYDESVNDLPILRFGEVVLNFAEAKAELGTITQSDLDNSIQMLRNRVGMPPLILAEANSIPDPYLENQYPNVNGTNKGLILEIRRERRIELYMENHRWDDIVRWKSGQTITQPLRGLYFPGTGSYDLDNDGQIDVVLFEGDTPGNQTAGIQYIKLGADIFLDENNLVDPQPDFNNRTFDEKRDYLYPIPRVELQLNPSLTQNPGWE</sequence>
<dbReference type="PROSITE" id="PS51257">
    <property type="entry name" value="PROKAR_LIPOPROTEIN"/>
    <property type="match status" value="1"/>
</dbReference>
<comment type="similarity">
    <text evidence="2">Belongs to the SusD family.</text>
</comment>
<dbReference type="InterPro" id="IPR011990">
    <property type="entry name" value="TPR-like_helical_dom_sf"/>
</dbReference>